<dbReference type="InterPro" id="IPR019734">
    <property type="entry name" value="TPR_rpt"/>
</dbReference>
<name>A0A8J2ZIX0_9RHOB</name>
<dbReference type="AlphaFoldDB" id="A0A8J2ZIX0"/>
<dbReference type="PANTHER" id="PTHR45588">
    <property type="entry name" value="TPR DOMAIN-CONTAINING PROTEIN"/>
    <property type="match status" value="1"/>
</dbReference>
<evidence type="ECO:0000313" key="2">
    <source>
        <dbReference type="EMBL" id="GGG68689.1"/>
    </source>
</evidence>
<dbReference type="Proteomes" id="UP000617145">
    <property type="component" value="Unassembled WGS sequence"/>
</dbReference>
<dbReference type="InterPro" id="IPR011990">
    <property type="entry name" value="TPR-like_helical_dom_sf"/>
</dbReference>
<reference evidence="2" key="2">
    <citation type="submission" date="2020-09" db="EMBL/GenBank/DDBJ databases">
        <authorList>
            <person name="Sun Q."/>
            <person name="Zhou Y."/>
        </authorList>
    </citation>
    <scope>NUCLEOTIDE SEQUENCE</scope>
    <source>
        <strain evidence="2">CGMCC 1.15762</strain>
    </source>
</reference>
<evidence type="ECO:0000313" key="3">
    <source>
        <dbReference type="Proteomes" id="UP000617145"/>
    </source>
</evidence>
<dbReference type="PANTHER" id="PTHR45588:SF1">
    <property type="entry name" value="WW DOMAIN-CONTAINING PROTEIN"/>
    <property type="match status" value="1"/>
</dbReference>
<sequence>MEYYDIDVYERRVTTSSPEAQTWFNRGLVWTNAYFHDEAVACFRRALEADPTCAMAHWGVAYAAGPNYNMPWERRDEKMRAATADTCHSATRSALALVKNVTPFERAMIEALPSRFPQDTPESLEVMRGWNDDYANAMRTVYEAFPGDLDVACIFVEAIMNRTPWKMWDQATGDVAEGAGTIEAQDVLERMFDRHEEAWTHPGLLHLYVHLMEMSPIPEKALKAGDALRELVPDAGHLMHMPTHIDVQCGHYRDVFHWNWKATQVDRKALENMGVYTLYTGYRIHNYHFAVYGAMFLGQYEPAMRAAREMVAVTPEELLRVQSPPFATFFESYFALWVHVMVRFGKWRELIAEPLPEDPALWANLTATLHYAKGVAHAALGEVPEAEAERERFLAARDAMPEDRRLHNVLCLEQLAVAEAMLDGEIEYRKGNYDVAYRRLRDAVALEDALPYDEPWGWMQPTRHALGALLLEQGHVEKAEAAYREDLGLGGTLTRAQIHPDNVWSLRGLNDCMKARGASGSVEARIIAQKLALAEARADGRVGASCYCAQAAQ</sequence>
<dbReference type="Gene3D" id="1.25.40.10">
    <property type="entry name" value="Tetratricopeptide repeat domain"/>
    <property type="match status" value="2"/>
</dbReference>
<dbReference type="PROSITE" id="PS50005">
    <property type="entry name" value="TPR"/>
    <property type="match status" value="1"/>
</dbReference>
<dbReference type="RefSeq" id="WP_188789580.1">
    <property type="nucleotide sequence ID" value="NZ_BMJV01000002.1"/>
</dbReference>
<reference evidence="2" key="1">
    <citation type="journal article" date="2014" name="Int. J. Syst. Evol. Microbiol.">
        <title>Complete genome sequence of Corynebacterium casei LMG S-19264T (=DSM 44701T), isolated from a smear-ripened cheese.</title>
        <authorList>
            <consortium name="US DOE Joint Genome Institute (JGI-PGF)"/>
            <person name="Walter F."/>
            <person name="Albersmeier A."/>
            <person name="Kalinowski J."/>
            <person name="Ruckert C."/>
        </authorList>
    </citation>
    <scope>NUCLEOTIDE SEQUENCE</scope>
    <source>
        <strain evidence="2">CGMCC 1.15762</strain>
    </source>
</reference>
<dbReference type="EMBL" id="BMJV01000002">
    <property type="protein sequence ID" value="GGG68689.1"/>
    <property type="molecule type" value="Genomic_DNA"/>
</dbReference>
<dbReference type="SMART" id="SM00028">
    <property type="entry name" value="TPR"/>
    <property type="match status" value="1"/>
</dbReference>
<keyword evidence="3" id="KW-1185">Reference proteome</keyword>
<feature type="repeat" description="TPR" evidence="1">
    <location>
        <begin position="20"/>
        <end position="53"/>
    </location>
</feature>
<organism evidence="2 3">
    <name type="scientific">Salipiger pallidus</name>
    <dbReference type="NCBI Taxonomy" id="1775170"/>
    <lineage>
        <taxon>Bacteria</taxon>
        <taxon>Pseudomonadati</taxon>
        <taxon>Pseudomonadota</taxon>
        <taxon>Alphaproteobacteria</taxon>
        <taxon>Rhodobacterales</taxon>
        <taxon>Roseobacteraceae</taxon>
        <taxon>Salipiger</taxon>
    </lineage>
</organism>
<evidence type="ECO:0000256" key="1">
    <source>
        <dbReference type="PROSITE-ProRule" id="PRU00339"/>
    </source>
</evidence>
<keyword evidence="1" id="KW-0802">TPR repeat</keyword>
<gene>
    <name evidence="2" type="ORF">GCM10011415_14900</name>
</gene>
<evidence type="ECO:0008006" key="4">
    <source>
        <dbReference type="Google" id="ProtNLM"/>
    </source>
</evidence>
<dbReference type="SUPFAM" id="SSF48452">
    <property type="entry name" value="TPR-like"/>
    <property type="match status" value="1"/>
</dbReference>
<accession>A0A8J2ZIX0</accession>
<proteinExistence type="predicted"/>
<protein>
    <recommendedName>
        <fullName evidence="4">Tetratricopeptide repeat-containing protein</fullName>
    </recommendedName>
</protein>
<comment type="caution">
    <text evidence="2">The sequence shown here is derived from an EMBL/GenBank/DDBJ whole genome shotgun (WGS) entry which is preliminary data.</text>
</comment>